<evidence type="ECO:0000313" key="2">
    <source>
        <dbReference type="EMBL" id="KAK7864125.1"/>
    </source>
</evidence>
<dbReference type="PANTHER" id="PTHR34761:SF1">
    <property type="entry name" value="NUCLEOLUS AND NEURAL PROGENITOR PROTEIN"/>
    <property type="match status" value="1"/>
</dbReference>
<proteinExistence type="predicted"/>
<name>A0AAN9VLJ2_9ORTH</name>
<evidence type="ECO:0000313" key="3">
    <source>
        <dbReference type="Proteomes" id="UP001378592"/>
    </source>
</evidence>
<reference evidence="2 3" key="1">
    <citation type="submission" date="2024-03" db="EMBL/GenBank/DDBJ databases">
        <title>The genome assembly and annotation of the cricket Gryllus longicercus Weissman &amp; Gray.</title>
        <authorList>
            <person name="Szrajer S."/>
            <person name="Gray D."/>
            <person name="Ylla G."/>
        </authorList>
    </citation>
    <scope>NUCLEOTIDE SEQUENCE [LARGE SCALE GENOMIC DNA]</scope>
    <source>
        <strain evidence="2">DAG 2021-001</strain>
        <tissue evidence="2">Whole body minus gut</tissue>
    </source>
</reference>
<evidence type="ECO:0000259" key="1">
    <source>
        <dbReference type="Pfam" id="PF14780"/>
    </source>
</evidence>
<protein>
    <recommendedName>
        <fullName evidence="1">Nucleolus and neural progenitor protein-like N-terminal domain-containing protein</fullName>
    </recommendedName>
</protein>
<dbReference type="GO" id="GO:0045747">
    <property type="term" value="P:positive regulation of Notch signaling pathway"/>
    <property type="evidence" value="ECO:0007669"/>
    <property type="project" value="TreeGrafter"/>
</dbReference>
<dbReference type="GO" id="GO:0005634">
    <property type="term" value="C:nucleus"/>
    <property type="evidence" value="ECO:0007669"/>
    <property type="project" value="TreeGrafter"/>
</dbReference>
<keyword evidence="3" id="KW-1185">Reference proteome</keyword>
<dbReference type="AlphaFoldDB" id="A0AAN9VLJ2"/>
<feature type="domain" description="Nucleolus and neural progenitor protein-like N-terminal" evidence="1">
    <location>
        <begin position="4"/>
        <end position="187"/>
    </location>
</feature>
<sequence length="635" mass="72114">MELWNKNDISMPPTNSVIMKNRDIDITHLKFILNGALKAMEHEHLLHREAAVLSRLIFKLQRPLRGQKGLMCIYKVNRGLKRYLSLDLQYVYSNFSKILSCVEDINDCVYVPTKQMLQYLLVRTQGFCKIMNYLSIACEDAAHYFKGILQIGHLINLCLFSLSVVSRIWFCARYLIICACQWYDQLLPYLEKLKIKGPCWLPTEYTFPENLGSWLGSNPITGDLKCDVDIQKISEELSLIKNFKDLGTLVNREDFIARKNEGAGSLGESVKVCFLNQKGKLSTDLNVELMVNNNNFSSETGNKPVENSVDDFSDLLVQDVKIKSVHATINASNSMSLQNDFGEQISRDLFHAQKTKKKSFSSTTNKDNGIPEKLCRDNQKLLMGTVRKDGGETRTFINGEISERKRRTQLRKELHTPLKVKSSMSSTKSGENIAFAGRQTNVANLSPKTLSDAFCSSGTSQVVEKKLVSKDINDLKVFDVNRKKTSVDTTFKRMQMENEFVHSIQSSTTLNDNKDIGSNFEFKSNAEHISDVSEGQEECAINSGFKKKKNNSLGNWEIIHEIRTLKDAKAFLLSEKKARKQGKGCVTSQLNNSEWVVLFESINKHLKKNNVSKLKGNRLKHVIEEIRNTLIAFVI</sequence>
<dbReference type="Proteomes" id="UP001378592">
    <property type="component" value="Unassembled WGS sequence"/>
</dbReference>
<accession>A0AAN9VLJ2</accession>
<gene>
    <name evidence="2" type="ORF">R5R35_007643</name>
</gene>
<dbReference type="PANTHER" id="PTHR34761">
    <property type="entry name" value="NUCLEOLUS AND NEURAL PROGENITOR PROTEIN"/>
    <property type="match status" value="1"/>
</dbReference>
<dbReference type="EMBL" id="JAZDUA010000210">
    <property type="protein sequence ID" value="KAK7864125.1"/>
    <property type="molecule type" value="Genomic_DNA"/>
</dbReference>
<organism evidence="2 3">
    <name type="scientific">Gryllus longicercus</name>
    <dbReference type="NCBI Taxonomy" id="2509291"/>
    <lineage>
        <taxon>Eukaryota</taxon>
        <taxon>Metazoa</taxon>
        <taxon>Ecdysozoa</taxon>
        <taxon>Arthropoda</taxon>
        <taxon>Hexapoda</taxon>
        <taxon>Insecta</taxon>
        <taxon>Pterygota</taxon>
        <taxon>Neoptera</taxon>
        <taxon>Polyneoptera</taxon>
        <taxon>Orthoptera</taxon>
        <taxon>Ensifera</taxon>
        <taxon>Gryllidea</taxon>
        <taxon>Grylloidea</taxon>
        <taxon>Gryllidae</taxon>
        <taxon>Gryllinae</taxon>
        <taxon>Gryllus</taxon>
    </lineage>
</organism>
<dbReference type="Pfam" id="PF14780">
    <property type="entry name" value="NEPRO_N"/>
    <property type="match status" value="1"/>
</dbReference>
<comment type="caution">
    <text evidence="2">The sequence shown here is derived from an EMBL/GenBank/DDBJ whole genome shotgun (WGS) entry which is preliminary data.</text>
</comment>
<dbReference type="InterPro" id="IPR052835">
    <property type="entry name" value="Nepro"/>
</dbReference>
<dbReference type="InterPro" id="IPR027951">
    <property type="entry name" value="Nepro_N"/>
</dbReference>